<evidence type="ECO:0000313" key="2">
    <source>
        <dbReference type="EMBL" id="KYG64392.1"/>
    </source>
</evidence>
<dbReference type="AlphaFoldDB" id="A0A150WKH3"/>
<dbReference type="RefSeq" id="WP_063243385.1">
    <property type="nucleotide sequence ID" value="NZ_LUKF01000012.1"/>
</dbReference>
<organism evidence="2">
    <name type="scientific">Bdellovibrio bacteriovorus</name>
    <dbReference type="NCBI Taxonomy" id="959"/>
    <lineage>
        <taxon>Bacteria</taxon>
        <taxon>Pseudomonadati</taxon>
        <taxon>Bdellovibrionota</taxon>
        <taxon>Bdellovibrionia</taxon>
        <taxon>Bdellovibrionales</taxon>
        <taxon>Pseudobdellovibrionaceae</taxon>
        <taxon>Bdellovibrio</taxon>
    </lineage>
</organism>
<dbReference type="InterPro" id="IPR041581">
    <property type="entry name" value="Glyoxalase_6"/>
</dbReference>
<sequence length="138" mass="15290">MLQGVLINIDVDNTEKAINFYTQALGLKVGRRSDSKFVELVGGSSPIYLLENETATLPFPKARQGRTYSRHWSPIHLDFVVSSIVKSKEQVLAAGAILEIDIRHEPYGKLATFSDPFGHGFCLIEFTGRGYDEIATTS</sequence>
<dbReference type="Proteomes" id="UP000075391">
    <property type="component" value="Unassembled WGS sequence"/>
</dbReference>
<reference evidence="2" key="1">
    <citation type="submission" date="2016-03" db="EMBL/GenBank/DDBJ databases">
        <authorList>
            <person name="Ploux O."/>
        </authorList>
    </citation>
    <scope>NUCLEOTIDE SEQUENCE [LARGE SCALE GENOMIC DNA]</scope>
    <source>
        <strain evidence="2">BER2</strain>
    </source>
</reference>
<gene>
    <name evidence="2" type="ORF">AZI85_02930</name>
</gene>
<accession>A0A150WKH3</accession>
<evidence type="ECO:0000259" key="1">
    <source>
        <dbReference type="PROSITE" id="PS51819"/>
    </source>
</evidence>
<dbReference type="EMBL" id="LUKF01000012">
    <property type="protein sequence ID" value="KYG64392.1"/>
    <property type="molecule type" value="Genomic_DNA"/>
</dbReference>
<dbReference type="Gene3D" id="3.10.180.10">
    <property type="entry name" value="2,3-Dihydroxybiphenyl 1,2-Dioxygenase, domain 1"/>
    <property type="match status" value="1"/>
</dbReference>
<feature type="domain" description="VOC" evidence="1">
    <location>
        <begin position="1"/>
        <end position="126"/>
    </location>
</feature>
<dbReference type="SUPFAM" id="SSF54593">
    <property type="entry name" value="Glyoxalase/Bleomycin resistance protein/Dihydroxybiphenyl dioxygenase"/>
    <property type="match status" value="1"/>
</dbReference>
<comment type="caution">
    <text evidence="2">The sequence shown here is derived from an EMBL/GenBank/DDBJ whole genome shotgun (WGS) entry which is preliminary data.</text>
</comment>
<name>A0A150WKH3_BDEBC</name>
<dbReference type="PROSITE" id="PS51819">
    <property type="entry name" value="VOC"/>
    <property type="match status" value="1"/>
</dbReference>
<dbReference type="Pfam" id="PF18029">
    <property type="entry name" value="Glyoxalase_6"/>
    <property type="match status" value="1"/>
</dbReference>
<proteinExistence type="predicted"/>
<dbReference type="InterPro" id="IPR029068">
    <property type="entry name" value="Glyas_Bleomycin-R_OHBP_Dase"/>
</dbReference>
<dbReference type="OrthoDB" id="5522469at2"/>
<protein>
    <submittedName>
        <fullName evidence="2">Glyoxalase</fullName>
    </submittedName>
</protein>
<dbReference type="InterPro" id="IPR037523">
    <property type="entry name" value="VOC_core"/>
</dbReference>